<feature type="signal peptide" evidence="1">
    <location>
        <begin position="1"/>
        <end position="25"/>
    </location>
</feature>
<keyword evidence="3" id="KW-0645">Protease</keyword>
<evidence type="ECO:0000256" key="1">
    <source>
        <dbReference type="SAM" id="SignalP"/>
    </source>
</evidence>
<dbReference type="Pfam" id="PF01433">
    <property type="entry name" value="Peptidase_M1"/>
    <property type="match status" value="1"/>
</dbReference>
<dbReference type="GO" id="GO:0004177">
    <property type="term" value="F:aminopeptidase activity"/>
    <property type="evidence" value="ECO:0007669"/>
    <property type="project" value="UniProtKB-KW"/>
</dbReference>
<evidence type="ECO:0000313" key="4">
    <source>
        <dbReference type="Proteomes" id="UP001326715"/>
    </source>
</evidence>
<accession>A0ABZ0XF13</accession>
<dbReference type="Proteomes" id="UP001326715">
    <property type="component" value="Chromosome"/>
</dbReference>
<organism evidence="3 4">
    <name type="scientific">Chitinophaga sancti</name>
    <dbReference type="NCBI Taxonomy" id="1004"/>
    <lineage>
        <taxon>Bacteria</taxon>
        <taxon>Pseudomonadati</taxon>
        <taxon>Bacteroidota</taxon>
        <taxon>Chitinophagia</taxon>
        <taxon>Chitinophagales</taxon>
        <taxon>Chitinophagaceae</taxon>
        <taxon>Chitinophaga</taxon>
    </lineage>
</organism>
<reference evidence="3 4" key="1">
    <citation type="submission" date="2023-11" db="EMBL/GenBank/DDBJ databases">
        <title>MicrobeMod: A computational toolkit for identifying prokaryotic methylation and restriction-modification with nanopore sequencing.</title>
        <authorList>
            <person name="Crits-Christoph A."/>
            <person name="Kang S.C."/>
            <person name="Lee H."/>
            <person name="Ostrov N."/>
        </authorList>
    </citation>
    <scope>NUCLEOTIDE SEQUENCE [LARGE SCALE GENOMIC DNA]</scope>
    <source>
        <strain evidence="3 4">ATCC 23090</strain>
    </source>
</reference>
<gene>
    <name evidence="3" type="ORF">SR876_28475</name>
</gene>
<feature type="chain" id="PRO_5045506130" evidence="1">
    <location>
        <begin position="26"/>
        <end position="618"/>
    </location>
</feature>
<name>A0ABZ0XF13_9BACT</name>
<dbReference type="Gene3D" id="1.10.390.10">
    <property type="entry name" value="Neutral Protease Domain 2"/>
    <property type="match status" value="1"/>
</dbReference>
<keyword evidence="3" id="KW-0378">Hydrolase</keyword>
<sequence>MYITAMFKTCLTLAFISFLFGTICGQSLPIAVNFQTSYQKQTRSQEGTPGKNYWQNGGKYNIRVNFNPETRELTGSEGIDYYNNSPDTLKKVVFKLYPNLFQAQAMRNVPIAAEDLTKGVTIQTMQLDSINIPEKKRVIRGTNMHITGIRILPGQHVHFDVDFNYTLNKTSFTRTGQVDTGAFMIAYFFPRIAVYDDIDGWNEYPYVGKEEFYNDYCDFRVDITVPGDYAVWATGALQNAANVYQPVILERMKDALASDSVTDIILSADWNNHTVLQNAPTHHWQFEAKNVTDFAFAMSNHYVWKASGVQVDTDRRALANAVYNPAHRSFEPVAGYVHKTMDVISHKKPGVAFPYPHETIFEGLDAMEYPMMVNNLPFEGLEAVQFTIHEVYHTLFPFYVGSNETKYSFMDEGWATYSEFMLLKEMGTVYKDEYDLSSINESAGTDIDMPVMTPTAQLYGAARFSNKDLKPALGFRYLQELLGDEVFYKAVRYYIHQWNGKHPTPYDFFACMNKGAGMNLDWFWQNWYFEKNVPDLGIEQVTANSVVVTRVGAAMLPVHLEITYTDGSKEWISKAVDCWKDGKRRITLSFRKKVAGAKLGNGYDADVNMSNNKRLYQK</sequence>
<dbReference type="CDD" id="cd09604">
    <property type="entry name" value="M1_APN_like"/>
    <property type="match status" value="1"/>
</dbReference>
<dbReference type="EC" id="3.4.11.-" evidence="3"/>
<dbReference type="InterPro" id="IPR014782">
    <property type="entry name" value="Peptidase_M1_dom"/>
</dbReference>
<keyword evidence="3" id="KW-0031">Aminopeptidase</keyword>
<dbReference type="EMBL" id="CP140154">
    <property type="protein sequence ID" value="WQG88869.1"/>
    <property type="molecule type" value="Genomic_DNA"/>
</dbReference>
<evidence type="ECO:0000259" key="2">
    <source>
        <dbReference type="Pfam" id="PF01433"/>
    </source>
</evidence>
<protein>
    <submittedName>
        <fullName evidence="3">M1 family metallopeptidase</fullName>
        <ecNumber evidence="3">3.4.11.-</ecNumber>
    </submittedName>
</protein>
<keyword evidence="1" id="KW-0732">Signal</keyword>
<feature type="domain" description="Peptidase M1 membrane alanine aminopeptidase" evidence="2">
    <location>
        <begin position="384"/>
        <end position="527"/>
    </location>
</feature>
<keyword evidence="4" id="KW-1185">Reference proteome</keyword>
<dbReference type="SUPFAM" id="SSF55486">
    <property type="entry name" value="Metalloproteases ('zincins'), catalytic domain"/>
    <property type="match status" value="1"/>
</dbReference>
<dbReference type="RefSeq" id="WP_072362530.1">
    <property type="nucleotide sequence ID" value="NZ_CP140154.1"/>
</dbReference>
<dbReference type="InterPro" id="IPR027268">
    <property type="entry name" value="Peptidase_M4/M1_CTD_sf"/>
</dbReference>
<evidence type="ECO:0000313" key="3">
    <source>
        <dbReference type="EMBL" id="WQG88869.1"/>
    </source>
</evidence>
<proteinExistence type="predicted"/>